<dbReference type="AlphaFoldDB" id="A0A9P8QDJ0"/>
<protein>
    <submittedName>
        <fullName evidence="1">Uncharacterized protein</fullName>
    </submittedName>
</protein>
<organism evidence="1 2">
    <name type="scientific">Wickerhamomyces pijperi</name>
    <name type="common">Yeast</name>
    <name type="synonym">Pichia pijperi</name>
    <dbReference type="NCBI Taxonomy" id="599730"/>
    <lineage>
        <taxon>Eukaryota</taxon>
        <taxon>Fungi</taxon>
        <taxon>Dikarya</taxon>
        <taxon>Ascomycota</taxon>
        <taxon>Saccharomycotina</taxon>
        <taxon>Saccharomycetes</taxon>
        <taxon>Phaffomycetales</taxon>
        <taxon>Wickerhamomycetaceae</taxon>
        <taxon>Wickerhamomyces</taxon>
    </lineage>
</organism>
<proteinExistence type="predicted"/>
<dbReference type="EMBL" id="JAEUBG010000269">
    <property type="protein sequence ID" value="KAH3688582.1"/>
    <property type="molecule type" value="Genomic_DNA"/>
</dbReference>
<comment type="caution">
    <text evidence="1">The sequence shown here is derived from an EMBL/GenBank/DDBJ whole genome shotgun (WGS) entry which is preliminary data.</text>
</comment>
<gene>
    <name evidence="1" type="ORF">WICPIJ_000426</name>
</gene>
<reference evidence="1" key="2">
    <citation type="submission" date="2021-01" db="EMBL/GenBank/DDBJ databases">
        <authorList>
            <person name="Schikora-Tamarit M.A."/>
        </authorList>
    </citation>
    <scope>NUCLEOTIDE SEQUENCE</scope>
    <source>
        <strain evidence="1">CBS2887</strain>
    </source>
</reference>
<reference evidence="1" key="1">
    <citation type="journal article" date="2021" name="Open Biol.">
        <title>Shared evolutionary footprints suggest mitochondrial oxidative damage underlies multiple complex I losses in fungi.</title>
        <authorList>
            <person name="Schikora-Tamarit M.A."/>
            <person name="Marcet-Houben M."/>
            <person name="Nosek J."/>
            <person name="Gabaldon T."/>
        </authorList>
    </citation>
    <scope>NUCLEOTIDE SEQUENCE</scope>
    <source>
        <strain evidence="1">CBS2887</strain>
    </source>
</reference>
<dbReference type="Proteomes" id="UP000774326">
    <property type="component" value="Unassembled WGS sequence"/>
</dbReference>
<sequence length="87" mass="9842">MMFSVEKFGFAGSLELVEEHIDEVNVPSFGCVGICFSFGLMGQLSEHHCLILDQLSSNHAFDDDDRFDRKAPARSGEEMGVWRTEWV</sequence>
<evidence type="ECO:0000313" key="1">
    <source>
        <dbReference type="EMBL" id="KAH3688582.1"/>
    </source>
</evidence>
<keyword evidence="2" id="KW-1185">Reference proteome</keyword>
<evidence type="ECO:0000313" key="2">
    <source>
        <dbReference type="Proteomes" id="UP000774326"/>
    </source>
</evidence>
<accession>A0A9P8QDJ0</accession>
<name>A0A9P8QDJ0_WICPI</name>